<dbReference type="PANTHER" id="PTHR31454:SF2">
    <property type="entry name" value="ACTIVE REGULATOR OF SIRT1"/>
    <property type="match status" value="1"/>
</dbReference>
<dbReference type="EMBL" id="JARQZJ010000091">
    <property type="protein sequence ID" value="KAK9883802.1"/>
    <property type="molecule type" value="Genomic_DNA"/>
</dbReference>
<dbReference type="AlphaFoldDB" id="A0AAW1UUY7"/>
<gene>
    <name evidence="6" type="ORF">WA026_001996</name>
</gene>
<dbReference type="PRINTS" id="PR02029">
    <property type="entry name" value="ACTREGSIRT1"/>
</dbReference>
<evidence type="ECO:0000256" key="2">
    <source>
        <dbReference type="ARBA" id="ARBA00007318"/>
    </source>
</evidence>
<dbReference type="GO" id="GO:0005730">
    <property type="term" value="C:nucleolus"/>
    <property type="evidence" value="ECO:0007669"/>
    <property type="project" value="UniProtKB-SubCell"/>
</dbReference>
<organism evidence="6 7">
    <name type="scientific">Henosepilachna vigintioctopunctata</name>
    <dbReference type="NCBI Taxonomy" id="420089"/>
    <lineage>
        <taxon>Eukaryota</taxon>
        <taxon>Metazoa</taxon>
        <taxon>Ecdysozoa</taxon>
        <taxon>Arthropoda</taxon>
        <taxon>Hexapoda</taxon>
        <taxon>Insecta</taxon>
        <taxon>Pterygota</taxon>
        <taxon>Neoptera</taxon>
        <taxon>Endopterygota</taxon>
        <taxon>Coleoptera</taxon>
        <taxon>Polyphaga</taxon>
        <taxon>Cucujiformia</taxon>
        <taxon>Coccinelloidea</taxon>
        <taxon>Coccinellidae</taxon>
        <taxon>Epilachninae</taxon>
        <taxon>Epilachnini</taxon>
        <taxon>Henosepilachna</taxon>
    </lineage>
</organism>
<keyword evidence="7" id="KW-1185">Reference proteome</keyword>
<dbReference type="PANTHER" id="PTHR31454">
    <property type="entry name" value="ACTIVE REGULATOR OF SIRT1"/>
    <property type="match status" value="1"/>
</dbReference>
<accession>A0AAW1UUY7</accession>
<proteinExistence type="inferred from homology"/>
<evidence type="ECO:0000313" key="7">
    <source>
        <dbReference type="Proteomes" id="UP001431783"/>
    </source>
</evidence>
<comment type="caution">
    <text evidence="6">The sequence shown here is derived from an EMBL/GenBank/DDBJ whole genome shotgun (WGS) entry which is preliminary data.</text>
</comment>
<comment type="subcellular location">
    <subcellularLocation>
        <location evidence="1">Nucleus</location>
        <location evidence="1">Nucleolus</location>
    </subcellularLocation>
</comment>
<evidence type="ECO:0000256" key="1">
    <source>
        <dbReference type="ARBA" id="ARBA00004604"/>
    </source>
</evidence>
<evidence type="ECO:0000313" key="6">
    <source>
        <dbReference type="EMBL" id="KAK9883802.1"/>
    </source>
</evidence>
<dbReference type="Proteomes" id="UP001431783">
    <property type="component" value="Unassembled WGS sequence"/>
</dbReference>
<dbReference type="Pfam" id="PF15684">
    <property type="entry name" value="AROS"/>
    <property type="match status" value="1"/>
</dbReference>
<evidence type="ECO:0000256" key="3">
    <source>
        <dbReference type="ARBA" id="ARBA00016855"/>
    </source>
</evidence>
<protein>
    <recommendedName>
        <fullName evidence="3">Active regulator of SIRT1</fullName>
    </recommendedName>
    <alternativeName>
        <fullName evidence="5">40S ribosomal protein S19-binding protein 1</fullName>
    </alternativeName>
</protein>
<evidence type="ECO:0000256" key="5">
    <source>
        <dbReference type="ARBA" id="ARBA00032748"/>
    </source>
</evidence>
<evidence type="ECO:0000256" key="4">
    <source>
        <dbReference type="ARBA" id="ARBA00023242"/>
    </source>
</evidence>
<comment type="similarity">
    <text evidence="2">Belongs to the AROS family.</text>
</comment>
<dbReference type="GO" id="GO:0019899">
    <property type="term" value="F:enzyme binding"/>
    <property type="evidence" value="ECO:0007669"/>
    <property type="project" value="TreeGrafter"/>
</dbReference>
<sequence>MSSSIVKQSLAILESDDLTLPKKNKKEKKTKDIFAGKHLKDLQGTKKISLSETRKTLLSKEEIYKKNLKKLELLKQVTTLKLDEEIKNRIIQRNVTKRPVKGKSKKKKDKKTVFTEEDFKKFEEEYTGE</sequence>
<name>A0AAW1UUY7_9CUCU</name>
<reference evidence="6 7" key="1">
    <citation type="submission" date="2023-03" db="EMBL/GenBank/DDBJ databases">
        <title>Genome insight into feeding habits of ladybird beetles.</title>
        <authorList>
            <person name="Li H.-S."/>
            <person name="Huang Y.-H."/>
            <person name="Pang H."/>
        </authorList>
    </citation>
    <scope>NUCLEOTIDE SEQUENCE [LARGE SCALE GENOMIC DNA]</scope>
    <source>
        <strain evidence="6">SYSU_2023b</strain>
        <tissue evidence="6">Whole body</tissue>
    </source>
</reference>
<dbReference type="InterPro" id="IPR023262">
    <property type="entry name" value="AROS"/>
</dbReference>
<keyword evidence="4" id="KW-0539">Nucleus</keyword>